<evidence type="ECO:0000259" key="18">
    <source>
        <dbReference type="PROSITE" id="PS51194"/>
    </source>
</evidence>
<dbReference type="GO" id="GO:0006281">
    <property type="term" value="P:DNA repair"/>
    <property type="evidence" value="ECO:0007669"/>
    <property type="project" value="UniProtKB-UniRule"/>
</dbReference>
<dbReference type="InterPro" id="IPR047112">
    <property type="entry name" value="RecG/Mfd"/>
</dbReference>
<dbReference type="Gene3D" id="3.40.50.300">
    <property type="entry name" value="P-loop containing nucleotide triphosphate hydrolases"/>
    <property type="match status" value="2"/>
</dbReference>
<dbReference type="EMBL" id="RRUC01000008">
    <property type="protein sequence ID" value="RRN05510.1"/>
    <property type="molecule type" value="Genomic_DNA"/>
</dbReference>
<dbReference type="InterPro" id="IPR014001">
    <property type="entry name" value="Helicase_ATP-bd"/>
</dbReference>
<dbReference type="SMART" id="SM00487">
    <property type="entry name" value="DEXDc"/>
    <property type="match status" value="1"/>
</dbReference>
<organism evidence="19 20">
    <name type="scientific">Bibersteinia trehalosi</name>
    <name type="common">Pasteurella trehalosi</name>
    <dbReference type="NCBI Taxonomy" id="47735"/>
    <lineage>
        <taxon>Bacteria</taxon>
        <taxon>Pseudomonadati</taxon>
        <taxon>Pseudomonadota</taxon>
        <taxon>Gammaproteobacteria</taxon>
        <taxon>Pasteurellales</taxon>
        <taxon>Pasteurellaceae</taxon>
        <taxon>Bibersteinia</taxon>
    </lineage>
</organism>
<dbReference type="GO" id="GO:0016887">
    <property type="term" value="F:ATP hydrolysis activity"/>
    <property type="evidence" value="ECO:0007669"/>
    <property type="project" value="RHEA"/>
</dbReference>
<dbReference type="Pfam" id="PF00270">
    <property type="entry name" value="DEAD"/>
    <property type="match status" value="1"/>
</dbReference>
<reference evidence="19 20" key="1">
    <citation type="submission" date="2018-11" db="EMBL/GenBank/DDBJ databases">
        <title>Whole genome sequence of Bibersteinia trehalosi strain OADDL-BT1 an multidrug resistant pathogen isolate.</title>
        <authorList>
            <person name="Couger M."/>
            <person name="Ramachandran A."/>
        </authorList>
    </citation>
    <scope>NUCLEOTIDE SEQUENCE [LARGE SCALE GENOMIC DNA]</scope>
    <source>
        <strain evidence="19 20">OADDL-BT1</strain>
    </source>
</reference>
<comment type="caution">
    <text evidence="19">The sequence shown here is derived from an EMBL/GenBank/DDBJ whole genome shotgun (WGS) entry which is preliminary data.</text>
</comment>
<evidence type="ECO:0000256" key="12">
    <source>
        <dbReference type="ARBA" id="ARBA00023235"/>
    </source>
</evidence>
<dbReference type="EC" id="5.6.2.4" evidence="14 16"/>
<dbReference type="InterPro" id="IPR012340">
    <property type="entry name" value="NA-bd_OB-fold"/>
</dbReference>
<keyword evidence="6 16" id="KW-0378">Hydrolase</keyword>
<dbReference type="NCBIfam" id="NF008166">
    <property type="entry name" value="PRK10917.1-4"/>
    <property type="match status" value="1"/>
</dbReference>
<evidence type="ECO:0000256" key="16">
    <source>
        <dbReference type="RuleBase" id="RU363016"/>
    </source>
</evidence>
<evidence type="ECO:0000256" key="5">
    <source>
        <dbReference type="ARBA" id="ARBA00022763"/>
    </source>
</evidence>
<dbReference type="Proteomes" id="UP000276010">
    <property type="component" value="Unassembled WGS sequence"/>
</dbReference>
<sequence length="693" mass="77185">MAQQLLDGVPLTALSGVGAAVSAKLTKIGINNVQDLLFHLPYRYEDRTRITPMIDLRPDSYATIEGVVQLTEVQFGKRPILSTTLSDGTSKITLKFFNFNAGMKNSLHQGARVKAFGEIKRGRYMAEIHHPEYQIIRDNQPLVLAETLTPIYSTTEGLKQASLRKLTDQALALLDKVQVAELLPDEFNPHQYSLKEALKLLHRPPPSISLEQLENGAHPAQKRLIFEELLAHNLAMQKVRMGAQRQVAQVLRYQTDIKSRFLAGLPFQPTNAQSRVTADIERDLAQPHPMMRLVQGDVGSGKTLVAALAALLAIDNAKQVALMAPTEILAEQHANNFANWLQPFGIEVGWLAGKVKGKARVAQLEAIKNGNVQMIIGTHALFQESVEFHDLALVIIDEQHRFGVHQRLTLREKGAKENVYPHQLIMTATPIPRTLAMTVYADLDTSIIDELPPGRTPIKTVAISEDRRHEIVQRVYQACKNEGRQAYWVCTLIDESEVLEAQAAAAIAEDLQRALPDLRIGLVHGRMKPQEKQAIMAEFKAANIDLLVATTVIEVGVDVPNASLMIIENSERLGLAQLHQLRGRVGRGATASHCVLLYKPPLGKISSKRLQVMRDSQDGFYIAEKDLEIRGTGEILGTKQTGMAEFKVADLMRDRKMIPLVQNYARQIISSNLLLADLLIKRWLEEKTEYSNA</sequence>
<dbReference type="RefSeq" id="WP_125134483.1">
    <property type="nucleotide sequence ID" value="NZ_RRUC01000008.1"/>
</dbReference>
<evidence type="ECO:0000256" key="2">
    <source>
        <dbReference type="ARBA" id="ARBA00011245"/>
    </source>
</evidence>
<evidence type="ECO:0000313" key="19">
    <source>
        <dbReference type="EMBL" id="RRN05510.1"/>
    </source>
</evidence>
<dbReference type="PROSITE" id="PS51194">
    <property type="entry name" value="HELICASE_CTER"/>
    <property type="match status" value="1"/>
</dbReference>
<comment type="subunit">
    <text evidence="2">Monomer.</text>
</comment>
<evidence type="ECO:0000256" key="3">
    <source>
        <dbReference type="ARBA" id="ARBA00017846"/>
    </source>
</evidence>
<dbReference type="Pfam" id="PF17191">
    <property type="entry name" value="RecG_wedge"/>
    <property type="match status" value="1"/>
</dbReference>
<dbReference type="NCBIfam" id="NF008165">
    <property type="entry name" value="PRK10917.1-3"/>
    <property type="match status" value="1"/>
</dbReference>
<dbReference type="Pfam" id="PF19833">
    <property type="entry name" value="RecG_dom3_C"/>
    <property type="match status" value="1"/>
</dbReference>
<feature type="domain" description="Helicase ATP-binding" evidence="17">
    <location>
        <begin position="283"/>
        <end position="448"/>
    </location>
</feature>
<dbReference type="NCBIfam" id="TIGR00643">
    <property type="entry name" value="recG"/>
    <property type="match status" value="1"/>
</dbReference>
<comment type="similarity">
    <text evidence="1 16">Belongs to the helicase family. RecG subfamily.</text>
</comment>
<dbReference type="InterPro" id="IPR004609">
    <property type="entry name" value="ATP-dep_DNA_helicase_RecG"/>
</dbReference>
<dbReference type="SUPFAM" id="SSF50249">
    <property type="entry name" value="Nucleic acid-binding proteins"/>
    <property type="match status" value="1"/>
</dbReference>
<keyword evidence="8 16" id="KW-0067">ATP-binding</keyword>
<evidence type="ECO:0000256" key="1">
    <source>
        <dbReference type="ARBA" id="ARBA00007504"/>
    </source>
</evidence>
<evidence type="ECO:0000256" key="15">
    <source>
        <dbReference type="ARBA" id="ARBA00048988"/>
    </source>
</evidence>
<dbReference type="Gene3D" id="2.40.50.140">
    <property type="entry name" value="Nucleic acid-binding proteins"/>
    <property type="match status" value="1"/>
</dbReference>
<evidence type="ECO:0000256" key="7">
    <source>
        <dbReference type="ARBA" id="ARBA00022806"/>
    </source>
</evidence>
<comment type="catalytic activity">
    <reaction evidence="13 16">
        <text>Couples ATP hydrolysis with the unwinding of duplex DNA by translocating in the 3'-5' direction.</text>
        <dbReference type="EC" id="5.6.2.4"/>
    </reaction>
</comment>
<comment type="function">
    <text evidence="16">Plays a critical role in recombination and DNA repair. Helps process Holliday junction intermediates to mature products by catalyzing branch migration. Has replication fork regression activity, unwinds stalled or blocked replication forks to make a HJ that can be resolved. Has a DNA unwinding activity characteristic of a DNA helicase with 3'-5' polarity.</text>
</comment>
<evidence type="ECO:0000259" key="17">
    <source>
        <dbReference type="PROSITE" id="PS51192"/>
    </source>
</evidence>
<dbReference type="AlphaFoldDB" id="A0A426FKS1"/>
<dbReference type="CDD" id="cd17992">
    <property type="entry name" value="DEXHc_RecG"/>
    <property type="match status" value="1"/>
</dbReference>
<dbReference type="InterPro" id="IPR045562">
    <property type="entry name" value="RecG_dom3_C"/>
</dbReference>
<dbReference type="GO" id="GO:0043138">
    <property type="term" value="F:3'-5' DNA helicase activity"/>
    <property type="evidence" value="ECO:0007669"/>
    <property type="project" value="UniProtKB-EC"/>
</dbReference>
<dbReference type="SMART" id="SM00490">
    <property type="entry name" value="HELICc"/>
    <property type="match status" value="1"/>
</dbReference>
<dbReference type="FunFam" id="2.40.50.140:FF:000134">
    <property type="entry name" value="ATP-dependent DNA helicase RecG"/>
    <property type="match status" value="1"/>
</dbReference>
<evidence type="ECO:0000256" key="8">
    <source>
        <dbReference type="ARBA" id="ARBA00022840"/>
    </source>
</evidence>
<protein>
    <recommendedName>
        <fullName evidence="3 16">ATP-dependent DNA helicase RecG</fullName>
        <ecNumber evidence="14 16">5.6.2.4</ecNumber>
    </recommendedName>
</protein>
<dbReference type="CDD" id="cd04488">
    <property type="entry name" value="RecG_wedge_OBF"/>
    <property type="match status" value="1"/>
</dbReference>
<dbReference type="Pfam" id="PF00271">
    <property type="entry name" value="Helicase_C"/>
    <property type="match status" value="1"/>
</dbReference>
<dbReference type="GO" id="GO:0006310">
    <property type="term" value="P:DNA recombination"/>
    <property type="evidence" value="ECO:0007669"/>
    <property type="project" value="UniProtKB-UniRule"/>
</dbReference>
<proteinExistence type="inferred from homology"/>
<dbReference type="InterPro" id="IPR011545">
    <property type="entry name" value="DEAD/DEAH_box_helicase_dom"/>
</dbReference>
<keyword evidence="12" id="KW-0413">Isomerase</keyword>
<evidence type="ECO:0000256" key="14">
    <source>
        <dbReference type="ARBA" id="ARBA00034808"/>
    </source>
</evidence>
<dbReference type="FunFam" id="3.40.50.300:FF:000715">
    <property type="entry name" value="ATP-dependent DNA helicase RecG"/>
    <property type="match status" value="1"/>
</dbReference>
<evidence type="ECO:0000256" key="6">
    <source>
        <dbReference type="ARBA" id="ARBA00022801"/>
    </source>
</evidence>
<keyword evidence="9" id="KW-0238">DNA-binding</keyword>
<keyword evidence="4 16" id="KW-0547">Nucleotide-binding</keyword>
<dbReference type="SUPFAM" id="SSF52540">
    <property type="entry name" value="P-loop containing nucleoside triphosphate hydrolases"/>
    <property type="match status" value="2"/>
</dbReference>
<dbReference type="InterPro" id="IPR027417">
    <property type="entry name" value="P-loop_NTPase"/>
</dbReference>
<dbReference type="NCBIfam" id="NF008163">
    <property type="entry name" value="PRK10917.1-1"/>
    <property type="match status" value="1"/>
</dbReference>
<evidence type="ECO:0000256" key="10">
    <source>
        <dbReference type="ARBA" id="ARBA00023172"/>
    </source>
</evidence>
<dbReference type="GO" id="GO:0003677">
    <property type="term" value="F:DNA binding"/>
    <property type="evidence" value="ECO:0007669"/>
    <property type="project" value="UniProtKB-KW"/>
</dbReference>
<dbReference type="PROSITE" id="PS51192">
    <property type="entry name" value="HELICASE_ATP_BIND_1"/>
    <property type="match status" value="1"/>
</dbReference>
<evidence type="ECO:0000256" key="11">
    <source>
        <dbReference type="ARBA" id="ARBA00023204"/>
    </source>
</evidence>
<dbReference type="FunFam" id="3.40.50.300:FF:000391">
    <property type="entry name" value="ATP-dependent DNA helicase RecG"/>
    <property type="match status" value="1"/>
</dbReference>
<gene>
    <name evidence="19" type="primary">recG</name>
    <name evidence="19" type="ORF">EIM44_02330</name>
</gene>
<accession>A0A426FKS1</accession>
<comment type="catalytic activity">
    <reaction evidence="15 16">
        <text>ATP + H2O = ADP + phosphate + H(+)</text>
        <dbReference type="Rhea" id="RHEA:13065"/>
        <dbReference type="ChEBI" id="CHEBI:15377"/>
        <dbReference type="ChEBI" id="CHEBI:15378"/>
        <dbReference type="ChEBI" id="CHEBI:30616"/>
        <dbReference type="ChEBI" id="CHEBI:43474"/>
        <dbReference type="ChEBI" id="CHEBI:456216"/>
        <dbReference type="EC" id="5.6.2.4"/>
    </reaction>
</comment>
<evidence type="ECO:0000313" key="20">
    <source>
        <dbReference type="Proteomes" id="UP000276010"/>
    </source>
</evidence>
<evidence type="ECO:0000256" key="4">
    <source>
        <dbReference type="ARBA" id="ARBA00022741"/>
    </source>
</evidence>
<dbReference type="PANTHER" id="PTHR47964:SF1">
    <property type="entry name" value="ATP-DEPENDENT DNA HELICASE HOMOLOG RECG, CHLOROPLASTIC"/>
    <property type="match status" value="1"/>
</dbReference>
<dbReference type="GO" id="GO:0005524">
    <property type="term" value="F:ATP binding"/>
    <property type="evidence" value="ECO:0007669"/>
    <property type="project" value="UniProtKB-KW"/>
</dbReference>
<dbReference type="STRING" id="1263831.F543_1620"/>
<dbReference type="InterPro" id="IPR001650">
    <property type="entry name" value="Helicase_C-like"/>
</dbReference>
<keyword evidence="7 16" id="KW-0347">Helicase</keyword>
<evidence type="ECO:0000256" key="13">
    <source>
        <dbReference type="ARBA" id="ARBA00034617"/>
    </source>
</evidence>
<dbReference type="InterPro" id="IPR033454">
    <property type="entry name" value="RecG_wedge"/>
</dbReference>
<keyword evidence="10 16" id="KW-0233">DNA recombination</keyword>
<dbReference type="PANTHER" id="PTHR47964">
    <property type="entry name" value="ATP-DEPENDENT DNA HELICASE HOMOLOG RECG, CHLOROPLASTIC"/>
    <property type="match status" value="1"/>
</dbReference>
<feature type="domain" description="Helicase C-terminal" evidence="18">
    <location>
        <begin position="471"/>
        <end position="628"/>
    </location>
</feature>
<keyword evidence="11 16" id="KW-0234">DNA repair</keyword>
<evidence type="ECO:0000256" key="9">
    <source>
        <dbReference type="ARBA" id="ARBA00023125"/>
    </source>
</evidence>
<dbReference type="NCBIfam" id="NF008168">
    <property type="entry name" value="PRK10917.2-2"/>
    <property type="match status" value="1"/>
</dbReference>
<name>A0A426FKS1_BIBTR</name>
<keyword evidence="5 16" id="KW-0227">DNA damage</keyword>